<organism evidence="8 9">
    <name type="scientific">Paraglomus occultum</name>
    <dbReference type="NCBI Taxonomy" id="144539"/>
    <lineage>
        <taxon>Eukaryota</taxon>
        <taxon>Fungi</taxon>
        <taxon>Fungi incertae sedis</taxon>
        <taxon>Mucoromycota</taxon>
        <taxon>Glomeromycotina</taxon>
        <taxon>Glomeromycetes</taxon>
        <taxon>Paraglomerales</taxon>
        <taxon>Paraglomeraceae</taxon>
        <taxon>Paraglomus</taxon>
    </lineage>
</organism>
<feature type="repeat" description="Solcar" evidence="6">
    <location>
        <begin position="1"/>
        <end position="60"/>
    </location>
</feature>
<dbReference type="OrthoDB" id="270584at2759"/>
<dbReference type="SUPFAM" id="SSF103506">
    <property type="entry name" value="Mitochondrial carrier"/>
    <property type="match status" value="1"/>
</dbReference>
<evidence type="ECO:0000256" key="7">
    <source>
        <dbReference type="RuleBase" id="RU000488"/>
    </source>
</evidence>
<dbReference type="InterPro" id="IPR023395">
    <property type="entry name" value="MCP_dom_sf"/>
</dbReference>
<reference evidence="8" key="1">
    <citation type="submission" date="2021-06" db="EMBL/GenBank/DDBJ databases">
        <authorList>
            <person name="Kallberg Y."/>
            <person name="Tangrot J."/>
            <person name="Rosling A."/>
        </authorList>
    </citation>
    <scope>NUCLEOTIDE SEQUENCE</scope>
    <source>
        <strain evidence="8">IA702</strain>
    </source>
</reference>
<keyword evidence="4" id="KW-1133">Transmembrane helix</keyword>
<dbReference type="PROSITE" id="PS50920">
    <property type="entry name" value="SOLCAR"/>
    <property type="match status" value="1"/>
</dbReference>
<evidence type="ECO:0000256" key="2">
    <source>
        <dbReference type="ARBA" id="ARBA00022692"/>
    </source>
</evidence>
<keyword evidence="7" id="KW-0813">Transport</keyword>
<name>A0A9N9EBB9_9GLOM</name>
<accession>A0A9N9EBB9</accession>
<comment type="caution">
    <text evidence="8">The sequence shown here is derived from an EMBL/GenBank/DDBJ whole genome shotgun (WGS) entry which is preliminary data.</text>
</comment>
<keyword evidence="3" id="KW-0677">Repeat</keyword>
<dbReference type="Proteomes" id="UP000789572">
    <property type="component" value="Unassembled WGS sequence"/>
</dbReference>
<keyword evidence="9" id="KW-1185">Reference proteome</keyword>
<dbReference type="GO" id="GO:0016020">
    <property type="term" value="C:membrane"/>
    <property type="evidence" value="ECO:0007669"/>
    <property type="project" value="UniProtKB-SubCell"/>
</dbReference>
<gene>
    <name evidence="8" type="ORF">POCULU_LOCUS10794</name>
</gene>
<sequence length="64" mass="6883">LQAQGTVGHPQTYAGATDVVRKTYAAEGIRGFYKGLAPALTKVVPSAAITYLVYDKSKTIFHLK</sequence>
<proteinExistence type="inferred from homology"/>
<keyword evidence="2 6" id="KW-0812">Transmembrane</keyword>
<evidence type="ECO:0000256" key="1">
    <source>
        <dbReference type="ARBA" id="ARBA00004141"/>
    </source>
</evidence>
<keyword evidence="5 6" id="KW-0472">Membrane</keyword>
<dbReference type="Gene3D" id="1.50.40.10">
    <property type="entry name" value="Mitochondrial carrier domain"/>
    <property type="match status" value="1"/>
</dbReference>
<comment type="similarity">
    <text evidence="7">Belongs to the mitochondrial carrier (TC 2.A.29) family.</text>
</comment>
<dbReference type="Pfam" id="PF00153">
    <property type="entry name" value="Mito_carr"/>
    <property type="match status" value="1"/>
</dbReference>
<evidence type="ECO:0000256" key="3">
    <source>
        <dbReference type="ARBA" id="ARBA00022737"/>
    </source>
</evidence>
<evidence type="ECO:0000313" key="9">
    <source>
        <dbReference type="Proteomes" id="UP000789572"/>
    </source>
</evidence>
<evidence type="ECO:0000256" key="6">
    <source>
        <dbReference type="PROSITE-ProRule" id="PRU00282"/>
    </source>
</evidence>
<comment type="subcellular location">
    <subcellularLocation>
        <location evidence="1">Membrane</location>
        <topology evidence="1">Multi-pass membrane protein</topology>
    </subcellularLocation>
</comment>
<evidence type="ECO:0000256" key="5">
    <source>
        <dbReference type="ARBA" id="ARBA00023136"/>
    </source>
</evidence>
<dbReference type="EMBL" id="CAJVPJ010006312">
    <property type="protein sequence ID" value="CAG8667762.1"/>
    <property type="molecule type" value="Genomic_DNA"/>
</dbReference>
<evidence type="ECO:0000256" key="4">
    <source>
        <dbReference type="ARBA" id="ARBA00022989"/>
    </source>
</evidence>
<dbReference type="PANTHER" id="PTHR24089">
    <property type="entry name" value="SOLUTE CARRIER FAMILY 25"/>
    <property type="match status" value="1"/>
</dbReference>
<dbReference type="InterPro" id="IPR018108">
    <property type="entry name" value="MCP_transmembrane"/>
</dbReference>
<evidence type="ECO:0000313" key="8">
    <source>
        <dbReference type="EMBL" id="CAG8667762.1"/>
    </source>
</evidence>
<protein>
    <submittedName>
        <fullName evidence="8">9543_t:CDS:1</fullName>
    </submittedName>
</protein>
<dbReference type="AlphaFoldDB" id="A0A9N9EBB9"/>
<feature type="non-terminal residue" evidence="8">
    <location>
        <position position="64"/>
    </location>
</feature>